<feature type="compositionally biased region" description="Polar residues" evidence="1">
    <location>
        <begin position="90"/>
        <end position="110"/>
    </location>
</feature>
<evidence type="ECO:0000256" key="1">
    <source>
        <dbReference type="SAM" id="MobiDB-lite"/>
    </source>
</evidence>
<organism evidence="2">
    <name type="scientific">Lygus hesperus</name>
    <name type="common">Western plant bug</name>
    <dbReference type="NCBI Taxonomy" id="30085"/>
    <lineage>
        <taxon>Eukaryota</taxon>
        <taxon>Metazoa</taxon>
        <taxon>Ecdysozoa</taxon>
        <taxon>Arthropoda</taxon>
        <taxon>Hexapoda</taxon>
        <taxon>Insecta</taxon>
        <taxon>Pterygota</taxon>
        <taxon>Neoptera</taxon>
        <taxon>Paraneoptera</taxon>
        <taxon>Hemiptera</taxon>
        <taxon>Heteroptera</taxon>
        <taxon>Panheteroptera</taxon>
        <taxon>Cimicomorpha</taxon>
        <taxon>Miridae</taxon>
        <taxon>Mirini</taxon>
        <taxon>Lygus</taxon>
    </lineage>
</organism>
<name>A0A0K8SMT5_LYGHE</name>
<reference evidence="2" key="1">
    <citation type="submission" date="2014-09" db="EMBL/GenBank/DDBJ databases">
        <authorList>
            <person name="Magalhaes I.L.F."/>
            <person name="Oliveira U."/>
            <person name="Santos F.R."/>
            <person name="Vidigal T.H.D.A."/>
            <person name="Brescovit A.D."/>
            <person name="Santos A.J."/>
        </authorList>
    </citation>
    <scope>NUCLEOTIDE SEQUENCE</scope>
</reference>
<sequence length="110" mass="12075">MIQVPKEMIPMMSSSLVVGKRVADSVILPGSCIMGGRHKQLPRGSRTYWALLRVTELSDNTIVHELLKALELDDDFENMATGDCAREQETSGTVSEVDTPDNPSVLNSEN</sequence>
<proteinExistence type="predicted"/>
<dbReference type="EMBL" id="GBRD01011276">
    <property type="protein sequence ID" value="JAG54548.1"/>
    <property type="molecule type" value="Transcribed_RNA"/>
</dbReference>
<evidence type="ECO:0000313" key="2">
    <source>
        <dbReference type="EMBL" id="JAG54548.1"/>
    </source>
</evidence>
<protein>
    <submittedName>
        <fullName evidence="2">Uncharacterized protein</fullName>
    </submittedName>
</protein>
<dbReference type="AlphaFoldDB" id="A0A0K8SMT5"/>
<accession>A0A0K8SMT5</accession>
<feature type="region of interest" description="Disordered" evidence="1">
    <location>
        <begin position="80"/>
        <end position="110"/>
    </location>
</feature>